<reference evidence="1 2" key="1">
    <citation type="journal article" date="2024" name="Genome Biol. Evol.">
        <title>Chromosome-level genome assembly of the viviparous eelpout Zoarces viviparus.</title>
        <authorList>
            <person name="Fuhrmann N."/>
            <person name="Brasseur M.V."/>
            <person name="Bakowski C.E."/>
            <person name="Podsiadlowski L."/>
            <person name="Prost S."/>
            <person name="Krehenwinkel H."/>
            <person name="Mayer C."/>
        </authorList>
    </citation>
    <scope>NUCLEOTIDE SEQUENCE [LARGE SCALE GENOMIC DNA]</scope>
    <source>
        <strain evidence="1">NO-MEL_2022_Ind0_liver</strain>
    </source>
</reference>
<protein>
    <submittedName>
        <fullName evidence="1">Uncharacterized protein</fullName>
    </submittedName>
</protein>
<dbReference type="AlphaFoldDB" id="A0AAW1F2F4"/>
<name>A0AAW1F2F4_ZOAVI</name>
<evidence type="ECO:0000313" key="1">
    <source>
        <dbReference type="EMBL" id="KAK9528468.1"/>
    </source>
</evidence>
<keyword evidence="2" id="KW-1185">Reference proteome</keyword>
<proteinExistence type="predicted"/>
<gene>
    <name evidence="1" type="ORF">VZT92_012624</name>
</gene>
<dbReference type="Proteomes" id="UP001488805">
    <property type="component" value="Unassembled WGS sequence"/>
</dbReference>
<evidence type="ECO:0000313" key="2">
    <source>
        <dbReference type="Proteomes" id="UP001488805"/>
    </source>
</evidence>
<accession>A0AAW1F2F4</accession>
<dbReference type="EMBL" id="JBCEZU010000111">
    <property type="protein sequence ID" value="KAK9528468.1"/>
    <property type="molecule type" value="Genomic_DNA"/>
</dbReference>
<comment type="caution">
    <text evidence="1">The sequence shown here is derived from an EMBL/GenBank/DDBJ whole genome shotgun (WGS) entry which is preliminary data.</text>
</comment>
<organism evidence="1 2">
    <name type="scientific">Zoarces viviparus</name>
    <name type="common">Viviparous eelpout</name>
    <name type="synonym">Blennius viviparus</name>
    <dbReference type="NCBI Taxonomy" id="48416"/>
    <lineage>
        <taxon>Eukaryota</taxon>
        <taxon>Metazoa</taxon>
        <taxon>Chordata</taxon>
        <taxon>Craniata</taxon>
        <taxon>Vertebrata</taxon>
        <taxon>Euteleostomi</taxon>
        <taxon>Actinopterygii</taxon>
        <taxon>Neopterygii</taxon>
        <taxon>Teleostei</taxon>
        <taxon>Neoteleostei</taxon>
        <taxon>Acanthomorphata</taxon>
        <taxon>Eupercaria</taxon>
        <taxon>Perciformes</taxon>
        <taxon>Cottioidei</taxon>
        <taxon>Zoarcales</taxon>
        <taxon>Zoarcidae</taxon>
        <taxon>Zoarcinae</taxon>
        <taxon>Zoarces</taxon>
    </lineage>
</organism>
<sequence length="97" mass="11078">MSWLLMAPSIITTFHCDRALHGVLDSFHVTLLRDDTTCLPLDLGFNESQLLIRYDLKADLEVCRVNVKHVLGIWLHLVKRCNVIRYDGGDVCAVERV</sequence>